<keyword evidence="3" id="KW-1185">Reference proteome</keyword>
<gene>
    <name evidence="2" type="ORF">IPOD504_LOCUS16986</name>
</gene>
<feature type="non-terminal residue" evidence="2">
    <location>
        <position position="220"/>
    </location>
</feature>
<name>A0ABN8J4P0_9NEOP</name>
<evidence type="ECO:0000313" key="2">
    <source>
        <dbReference type="EMBL" id="CAH2075659.1"/>
    </source>
</evidence>
<proteinExistence type="predicted"/>
<reference evidence="2" key="1">
    <citation type="submission" date="2022-03" db="EMBL/GenBank/DDBJ databases">
        <authorList>
            <person name="Martin H S."/>
        </authorList>
    </citation>
    <scope>NUCLEOTIDE SEQUENCE</scope>
</reference>
<feature type="compositionally biased region" description="Low complexity" evidence="1">
    <location>
        <begin position="1"/>
        <end position="16"/>
    </location>
</feature>
<dbReference type="EMBL" id="OW152820">
    <property type="protein sequence ID" value="CAH2075659.1"/>
    <property type="molecule type" value="Genomic_DNA"/>
</dbReference>
<organism evidence="2 3">
    <name type="scientific">Iphiclides podalirius</name>
    <name type="common">scarce swallowtail</name>
    <dbReference type="NCBI Taxonomy" id="110791"/>
    <lineage>
        <taxon>Eukaryota</taxon>
        <taxon>Metazoa</taxon>
        <taxon>Ecdysozoa</taxon>
        <taxon>Arthropoda</taxon>
        <taxon>Hexapoda</taxon>
        <taxon>Insecta</taxon>
        <taxon>Pterygota</taxon>
        <taxon>Neoptera</taxon>
        <taxon>Endopterygota</taxon>
        <taxon>Lepidoptera</taxon>
        <taxon>Glossata</taxon>
        <taxon>Ditrysia</taxon>
        <taxon>Papilionoidea</taxon>
        <taxon>Papilionidae</taxon>
        <taxon>Papilioninae</taxon>
        <taxon>Iphiclides</taxon>
    </lineage>
</organism>
<feature type="region of interest" description="Disordered" evidence="1">
    <location>
        <begin position="1"/>
        <end position="32"/>
    </location>
</feature>
<dbReference type="Proteomes" id="UP000837857">
    <property type="component" value="Chromosome 8"/>
</dbReference>
<accession>A0ABN8J4P0</accession>
<evidence type="ECO:0000256" key="1">
    <source>
        <dbReference type="SAM" id="MobiDB-lite"/>
    </source>
</evidence>
<sequence>MENRSENSNAAAALSSPCTVDKTNRPRGSCPRVPALGPFPRIPASPRSLAHILWPVTCHLPPATCHRHALPPLLDAIFLLSNKTVLQIGIGRLEFNCRFISVAARSYLAPGQTGRPTARPITHRAAFLKGIIVSTKTSQPPKEVRGERSALGHRPSRPFREQAFRERAATPRPWTRFGLANTAAKSHSCARVRRVLRAPYIVQDRGAVWRIEIESRAFLA</sequence>
<evidence type="ECO:0000313" key="3">
    <source>
        <dbReference type="Proteomes" id="UP000837857"/>
    </source>
</evidence>
<protein>
    <submittedName>
        <fullName evidence="2">Uncharacterized protein</fullName>
    </submittedName>
</protein>